<feature type="transmembrane region" description="Helical" evidence="1">
    <location>
        <begin position="351"/>
        <end position="369"/>
    </location>
</feature>
<protein>
    <submittedName>
        <fullName evidence="2">Uncharacterized protein</fullName>
    </submittedName>
</protein>
<dbReference type="AlphaFoldDB" id="A0A1F5Z353"/>
<sequence>MEIEKIYIGGWFQRTTLHLTEVYDFLHNGRSDLGFPLDDLLKMRDSLNLESVERVNWLLEYISVKNKKLNWRMYEDGLIVLERDYSGSIKDDFYDLEDYYDRTLSPAISYIFSKGAPVPKELANIKTLLPFIVVVKKAQKEEVENFFAQFGENVYSRVQEEGLTIYKSPKIILLIATKKDMELRNLIESQIFFREFKTQLHKYLNIHRLIWDEIAQIKERGVIKGREAKTFKAKLDQYQKTVELITSRIDQMDTYLKTRAKISASGKSANLLEKAFLYKFETLENTLNYVKDLWKMTEKYLISANKIFTDIQTESTKTAISSLQLITTLGVMAAIISYLGRDKLPAVTLEGVVFLSVLVFITWLANYLVNKVFSERDYQIRQKREGFDV</sequence>
<reference evidence="2 3" key="1">
    <citation type="journal article" date="2016" name="Nat. Commun.">
        <title>Thousands of microbial genomes shed light on interconnected biogeochemical processes in an aquifer system.</title>
        <authorList>
            <person name="Anantharaman K."/>
            <person name="Brown C.T."/>
            <person name="Hug L.A."/>
            <person name="Sharon I."/>
            <person name="Castelle C.J."/>
            <person name="Probst A.J."/>
            <person name="Thomas B.C."/>
            <person name="Singh A."/>
            <person name="Wilkins M.J."/>
            <person name="Karaoz U."/>
            <person name="Brodie E.L."/>
            <person name="Williams K.H."/>
            <person name="Hubbard S.S."/>
            <person name="Banfield J.F."/>
        </authorList>
    </citation>
    <scope>NUCLEOTIDE SEQUENCE [LARGE SCALE GENOMIC DNA]</scope>
</reference>
<keyword evidence="1" id="KW-0472">Membrane</keyword>
<feature type="transmembrane region" description="Helical" evidence="1">
    <location>
        <begin position="319"/>
        <end position="339"/>
    </location>
</feature>
<comment type="caution">
    <text evidence="2">The sequence shown here is derived from an EMBL/GenBank/DDBJ whole genome shotgun (WGS) entry which is preliminary data.</text>
</comment>
<dbReference type="STRING" id="1798377.A2872_01025"/>
<evidence type="ECO:0000313" key="2">
    <source>
        <dbReference type="EMBL" id="OGG06795.1"/>
    </source>
</evidence>
<evidence type="ECO:0000313" key="3">
    <source>
        <dbReference type="Proteomes" id="UP000178681"/>
    </source>
</evidence>
<accession>A0A1F5Z353</accession>
<keyword evidence="1" id="KW-0812">Transmembrane</keyword>
<keyword evidence="1" id="KW-1133">Transmembrane helix</keyword>
<proteinExistence type="predicted"/>
<gene>
    <name evidence="2" type="ORF">A2872_01025</name>
</gene>
<evidence type="ECO:0000256" key="1">
    <source>
        <dbReference type="SAM" id="Phobius"/>
    </source>
</evidence>
<dbReference type="Proteomes" id="UP000178681">
    <property type="component" value="Unassembled WGS sequence"/>
</dbReference>
<organism evidence="2 3">
    <name type="scientific">Candidatus Gottesmanbacteria bacterium RIFCSPHIGHO2_01_FULL_42_12</name>
    <dbReference type="NCBI Taxonomy" id="1798377"/>
    <lineage>
        <taxon>Bacteria</taxon>
        <taxon>Candidatus Gottesmaniibacteriota</taxon>
    </lineage>
</organism>
<dbReference type="EMBL" id="MFJG01000021">
    <property type="protein sequence ID" value="OGG06795.1"/>
    <property type="molecule type" value="Genomic_DNA"/>
</dbReference>
<name>A0A1F5Z353_9BACT</name>